<protein>
    <recommendedName>
        <fullName evidence="4">Glycoside hydrolase family 93 protein</fullName>
    </recommendedName>
</protein>
<dbReference type="Gene3D" id="2.120.10.10">
    <property type="match status" value="1"/>
</dbReference>
<evidence type="ECO:0000256" key="1">
    <source>
        <dbReference type="SAM" id="MobiDB-lite"/>
    </source>
</evidence>
<feature type="region of interest" description="Disordered" evidence="1">
    <location>
        <begin position="1"/>
        <end position="24"/>
    </location>
</feature>
<feature type="compositionally biased region" description="Gly residues" evidence="1">
    <location>
        <begin position="1"/>
        <end position="19"/>
    </location>
</feature>
<dbReference type="Proteomes" id="UP001172673">
    <property type="component" value="Unassembled WGS sequence"/>
</dbReference>
<dbReference type="InterPro" id="IPR036278">
    <property type="entry name" value="Sialidase_sf"/>
</dbReference>
<comment type="caution">
    <text evidence="2">The sequence shown here is derived from an EMBL/GenBank/DDBJ whole genome shotgun (WGS) entry which is preliminary data.</text>
</comment>
<sequence length="303" mass="32643">MPWGGPGGHGGGGGGGGGSSSPDFDNVTIYMTPADWPRRSTSYAREVLLNQNCETDNVLLSTWTLTPPSGRYYPVFASHDLGQSWAQISQIEFGPETGKVYSSGRLAQPYLFELPIDMGDYPAGTVLFTGMGQPSDQSSTDIYVYASRDKGYSWEFVSHVASGGPANTTNGNTPIWEPFLIMSPVSHNPPWIINAYSDSRDPAHGQKLAHQSSPDLKNWGPVINDAAEANYTLRPGMTTMAKMGNGEYIFTYEMGLSNDGNPGVSPYAVHYRISSDPETMGSAPEYLLKSSDGIISNSGPYVV</sequence>
<proteinExistence type="predicted"/>
<evidence type="ECO:0000313" key="3">
    <source>
        <dbReference type="Proteomes" id="UP001172673"/>
    </source>
</evidence>
<dbReference type="AlphaFoldDB" id="A0AA38XMQ8"/>
<reference evidence="2" key="1">
    <citation type="submission" date="2022-10" db="EMBL/GenBank/DDBJ databases">
        <title>Culturing micro-colonial fungi from biological soil crusts in the Mojave desert and describing Neophaeococcomyces mojavensis, and introducing the new genera and species Taxawa tesnikishii.</title>
        <authorList>
            <person name="Kurbessoian T."/>
            <person name="Stajich J.E."/>
        </authorList>
    </citation>
    <scope>NUCLEOTIDE SEQUENCE</scope>
    <source>
        <strain evidence="2">TK_41</strain>
    </source>
</reference>
<evidence type="ECO:0008006" key="4">
    <source>
        <dbReference type="Google" id="ProtNLM"/>
    </source>
</evidence>
<keyword evidence="3" id="KW-1185">Reference proteome</keyword>
<dbReference type="SUPFAM" id="SSF50939">
    <property type="entry name" value="Sialidases"/>
    <property type="match status" value="1"/>
</dbReference>
<gene>
    <name evidence="2" type="ORF">H2200_001855</name>
</gene>
<dbReference type="PANTHER" id="PTHR38792">
    <property type="entry name" value="BNR/ASP-BOX REPEAT DOMAIN PROTEIN (AFU_ORTHOLOGUE AFUA_7G06430)-RELATED"/>
    <property type="match status" value="1"/>
</dbReference>
<accession>A0AA38XMQ8</accession>
<dbReference type="PANTHER" id="PTHR38792:SF3">
    <property type="entry name" value="BNR_ASP-BOX REPEAT DOMAIN PROTEIN (AFU_ORTHOLOGUE AFUA_7G06430)-RELATED"/>
    <property type="match status" value="1"/>
</dbReference>
<organism evidence="2 3">
    <name type="scientific">Cladophialophora chaetospira</name>
    <dbReference type="NCBI Taxonomy" id="386627"/>
    <lineage>
        <taxon>Eukaryota</taxon>
        <taxon>Fungi</taxon>
        <taxon>Dikarya</taxon>
        <taxon>Ascomycota</taxon>
        <taxon>Pezizomycotina</taxon>
        <taxon>Eurotiomycetes</taxon>
        <taxon>Chaetothyriomycetidae</taxon>
        <taxon>Chaetothyriales</taxon>
        <taxon>Herpotrichiellaceae</taxon>
        <taxon>Cladophialophora</taxon>
    </lineage>
</organism>
<dbReference type="EMBL" id="JAPDRK010000002">
    <property type="protein sequence ID" value="KAJ9615778.1"/>
    <property type="molecule type" value="Genomic_DNA"/>
</dbReference>
<evidence type="ECO:0000313" key="2">
    <source>
        <dbReference type="EMBL" id="KAJ9615778.1"/>
    </source>
</evidence>
<name>A0AA38XMQ8_9EURO</name>